<accession>A0A916SP31</accession>
<evidence type="ECO:0000256" key="2">
    <source>
        <dbReference type="ARBA" id="ARBA00022801"/>
    </source>
</evidence>
<comment type="caution">
    <text evidence="7">The sequence shown here is derived from an EMBL/GenBank/DDBJ whole genome shotgun (WGS) entry which is preliminary data.</text>
</comment>
<keyword evidence="2" id="KW-0378">Hydrolase</keyword>
<dbReference type="SUPFAM" id="SSF52540">
    <property type="entry name" value="P-loop containing nucleoside triphosphate hydrolases"/>
    <property type="match status" value="1"/>
</dbReference>
<gene>
    <name evidence="7" type="ORF">GCM10011491_41940</name>
</gene>
<dbReference type="RefSeq" id="WP_188826149.1">
    <property type="nucleotide sequence ID" value="NZ_BMHH01000027.1"/>
</dbReference>
<dbReference type="PANTHER" id="PTHR47961">
    <property type="entry name" value="DNA POLYMERASE THETA, PUTATIVE (AFU_ORTHOLOGUE AFUA_1G05260)-RELATED"/>
    <property type="match status" value="1"/>
</dbReference>
<dbReference type="PROSITE" id="PS51194">
    <property type="entry name" value="HELICASE_CTER"/>
    <property type="match status" value="1"/>
</dbReference>
<evidence type="ECO:0008006" key="9">
    <source>
        <dbReference type="Google" id="ProtNLM"/>
    </source>
</evidence>
<dbReference type="GO" id="GO:0005524">
    <property type="term" value="F:ATP binding"/>
    <property type="evidence" value="ECO:0007669"/>
    <property type="project" value="UniProtKB-KW"/>
</dbReference>
<feature type="domain" description="Helicase C-terminal" evidence="6">
    <location>
        <begin position="580"/>
        <end position="804"/>
    </location>
</feature>
<dbReference type="InterPro" id="IPR050474">
    <property type="entry name" value="Hel308_SKI2-like"/>
</dbReference>
<dbReference type="Pfam" id="PF00270">
    <property type="entry name" value="DEAD"/>
    <property type="match status" value="1"/>
</dbReference>
<evidence type="ECO:0000313" key="8">
    <source>
        <dbReference type="Proteomes" id="UP000646478"/>
    </source>
</evidence>
<dbReference type="Gene3D" id="3.40.50.300">
    <property type="entry name" value="P-loop containing nucleotide triphosphate hydrolases"/>
    <property type="match status" value="2"/>
</dbReference>
<keyword evidence="3" id="KW-0347">Helicase</keyword>
<evidence type="ECO:0000256" key="3">
    <source>
        <dbReference type="ARBA" id="ARBA00022806"/>
    </source>
</evidence>
<dbReference type="Proteomes" id="UP000646478">
    <property type="component" value="Unassembled WGS sequence"/>
</dbReference>
<dbReference type="InterPro" id="IPR011545">
    <property type="entry name" value="DEAD/DEAH_box_helicase_dom"/>
</dbReference>
<dbReference type="InterPro" id="IPR027417">
    <property type="entry name" value="P-loop_NTPase"/>
</dbReference>
<dbReference type="Pfam" id="PF00271">
    <property type="entry name" value="Helicase_C"/>
    <property type="match status" value="1"/>
</dbReference>
<organism evidence="7 8">
    <name type="scientific">Brucella endophytica</name>
    <dbReference type="NCBI Taxonomy" id="1963359"/>
    <lineage>
        <taxon>Bacteria</taxon>
        <taxon>Pseudomonadati</taxon>
        <taxon>Pseudomonadota</taxon>
        <taxon>Alphaproteobacteria</taxon>
        <taxon>Hyphomicrobiales</taxon>
        <taxon>Brucellaceae</taxon>
        <taxon>Brucella/Ochrobactrum group</taxon>
        <taxon>Brucella</taxon>
    </lineage>
</organism>
<evidence type="ECO:0000256" key="1">
    <source>
        <dbReference type="ARBA" id="ARBA00022741"/>
    </source>
</evidence>
<proteinExistence type="predicted"/>
<keyword evidence="4" id="KW-0067">ATP-binding</keyword>
<keyword evidence="8" id="KW-1185">Reference proteome</keyword>
<dbReference type="GO" id="GO:0003676">
    <property type="term" value="F:nucleic acid binding"/>
    <property type="evidence" value="ECO:0007669"/>
    <property type="project" value="InterPro"/>
</dbReference>
<sequence>MFDPVTAEFVRSAAPLPGLDPANLVDELTAAYVDIAATRLAMGTDNPQLQNLSQLADRMSRLADAYEAEIVLDVQSARRRSIAFVAASARQVLAQISRLLASADAPTALNDRMVGAELSASLLFLIAQRSSDAYEASREISAAREPNAIRRALILAIGRFARGQFRSLLEIDAEQEALDTSNPTDLAADLLFRELLRALQVLASVGLGETGLEGIENALASFRQVQKFAIEETTAAGPIENFSATSVFAGPYHLAALLERTASSFGQDVLVLTPSPSGADQASWGEWLKSEAGRWPFLWENHRDAIATGYLDQGNSLVMTTPTGSGKTTLAALKIAATLATGKTVLYLAPTHALVGQVQNDLNERVVGLAKAESIEDVGVEATAESLPDIAVATPERCFALLTFAPELFKNVGLLVFDEFHLLGVNLSDAGVEHTRIDRRSIDAMLCLLTFQSINSGADYLLLSAMVSNGQEVADWLQSIVGRSVKAFDYKWKPTRQLRSCVLYDKAEITDQKQSLRGDPPNKRPAARPYGMFSLSSGWHPDAPDRLLLRPLTPDPVPLGYGSSRAGPYLTSNRYEVAATIAKRFADSGLKVIVFCESIVTCGSVANALNKKSEAFESERDDTQNEFRETAVKELGSEAALYDAGTMIAAVHHGELLPTERRLVEGLFRRRDSQLKVLAATSTLAQGLNLPCDVVILASMDRLDESDPEEKRRSNLEPHEILNALGRAGRAGQAATGYSIVIPGQPTWCDLTTKYVEYDGDLQLVFADGDQCLPLADPLTVLFDIIETRGVAGSDADYLLRRLAVSLGEEREGIETFEKLSKRTFGYFQRRLKGVAEADAWLEKRKATLTKHLSENAEQDGLPWQEELAAKTGASPSFIGKLVKAYETAPADALEASTWIDWMLAQLSADDVDTDFFLRPDAMGRVFGRAFTAQKSLPDQRTIGIEGTRLALQCWFAGDTLEKMEADIAAFVAAHEGIVARPTKADKKAKRARRLVLRVAPDMGFLCGVLSQVAQKLTAETEKTVSPMLGFLPQLVRQGFNNPYQLALAVDAGHSSRLATIEHYSTLSSEITRVATDEWDTIRDKVENARIKEMFSVDAADFEEIIALLQDKKE</sequence>
<dbReference type="AlphaFoldDB" id="A0A916SP31"/>
<evidence type="ECO:0000259" key="6">
    <source>
        <dbReference type="PROSITE" id="PS51194"/>
    </source>
</evidence>
<reference evidence="7" key="2">
    <citation type="submission" date="2020-09" db="EMBL/GenBank/DDBJ databases">
        <authorList>
            <person name="Sun Q."/>
            <person name="Zhou Y."/>
        </authorList>
    </citation>
    <scope>NUCLEOTIDE SEQUENCE</scope>
    <source>
        <strain evidence="7">CGMCC 1.15082</strain>
    </source>
</reference>
<keyword evidence="1" id="KW-0547">Nucleotide-binding</keyword>
<dbReference type="SMART" id="SM00490">
    <property type="entry name" value="HELICc"/>
    <property type="match status" value="1"/>
</dbReference>
<dbReference type="PROSITE" id="PS51192">
    <property type="entry name" value="HELICASE_ATP_BIND_1"/>
    <property type="match status" value="1"/>
</dbReference>
<evidence type="ECO:0000256" key="4">
    <source>
        <dbReference type="ARBA" id="ARBA00022840"/>
    </source>
</evidence>
<dbReference type="SMART" id="SM00487">
    <property type="entry name" value="DEXDc"/>
    <property type="match status" value="1"/>
</dbReference>
<evidence type="ECO:0000259" key="5">
    <source>
        <dbReference type="PROSITE" id="PS51192"/>
    </source>
</evidence>
<dbReference type="GO" id="GO:0016787">
    <property type="term" value="F:hydrolase activity"/>
    <property type="evidence" value="ECO:0007669"/>
    <property type="project" value="UniProtKB-KW"/>
</dbReference>
<reference evidence="7" key="1">
    <citation type="journal article" date="2014" name="Int. J. Syst. Evol. Microbiol.">
        <title>Complete genome sequence of Corynebacterium casei LMG S-19264T (=DSM 44701T), isolated from a smear-ripened cheese.</title>
        <authorList>
            <consortium name="US DOE Joint Genome Institute (JGI-PGF)"/>
            <person name="Walter F."/>
            <person name="Albersmeier A."/>
            <person name="Kalinowski J."/>
            <person name="Ruckert C."/>
        </authorList>
    </citation>
    <scope>NUCLEOTIDE SEQUENCE</scope>
    <source>
        <strain evidence="7">CGMCC 1.15082</strain>
    </source>
</reference>
<dbReference type="PANTHER" id="PTHR47961:SF6">
    <property type="entry name" value="DNA-DIRECTED DNA POLYMERASE"/>
    <property type="match status" value="1"/>
</dbReference>
<evidence type="ECO:0000313" key="7">
    <source>
        <dbReference type="EMBL" id="GGB09622.1"/>
    </source>
</evidence>
<dbReference type="InterPro" id="IPR014001">
    <property type="entry name" value="Helicase_ATP-bd"/>
</dbReference>
<feature type="domain" description="Helicase ATP-binding" evidence="5">
    <location>
        <begin position="308"/>
        <end position="485"/>
    </location>
</feature>
<dbReference type="InterPro" id="IPR001650">
    <property type="entry name" value="Helicase_C-like"/>
</dbReference>
<name>A0A916SP31_9HYPH</name>
<protein>
    <recommendedName>
        <fullName evidence="9">DEAD/DEAH box helicase</fullName>
    </recommendedName>
</protein>
<dbReference type="GO" id="GO:0004386">
    <property type="term" value="F:helicase activity"/>
    <property type="evidence" value="ECO:0007669"/>
    <property type="project" value="UniProtKB-KW"/>
</dbReference>
<dbReference type="EMBL" id="BMHH01000027">
    <property type="protein sequence ID" value="GGB09622.1"/>
    <property type="molecule type" value="Genomic_DNA"/>
</dbReference>